<proteinExistence type="predicted"/>
<sequence>MNNGENSRVISHNIFRDNTQIQQGNVDITNYQGSINISSHHGDVNISAGPPQELKLDYLPDASFDAVGKQYTSGCLQHTREEVLSDIRTWIYCGSEKSIYWLNGMAGTGKSTISLTLAREYYKKKQLGASFFFSRGGGDLASTRKFATTMAVQLAEYSLELQQHIIEASTSNPRVNHLGLYDQWEKLVMEPLSLMDSTTSAPSPLLIIVDALDECDNERDMAMLIECFASAIGAVKNIPLRIFVTSRPDRPVNLGFGSISINAHQDFVLHGIEQSIVDGDLKIYYHHRLTQISERHGLDATITSNEVIQSLVLKSHGLFIYAATACRFINEGGSLAEKRLTDLFTTGPSTSKAEKGLDYMYLTVLEYSFNEQLDPGEIALLQKRFQKVVGSIVVLFDTFTLRGLVAVVGGPRAAAISVLDSLGSVLEVSEEDGKHIDVLHPSFRDFLLDPSRCSNEAFAISVKELHEHLFERCLVVMRHALHKDMCKLKKPGTKTRDISKAQVDACIPLPVQYACSYWIQHLQQCGLHWKKYDSILDFFQTHFLAWLEVLALLGRLSEGMTMLANLQSLLGNVFGEDDPQSSPQDLWKRMKSLVNKKARDATVALRAIVHDAKRFALEYSAIIEEAPLQVYCSVLIFSPEQSLIRQIYQNQIPTWITPFSQRRQTWTLYTQVLWHPDNVESFVFSPNGRILASGCTDGTVWLWDAVTGAKQRVLKDHSNYTGSIAISHKGHLAACRPSDGTVQLWNSITGAAQGVLKHDGVISVAFSLNGSSLAAISHESISLWSIPLWSRARRVKLWEFHGLRFPEDVLFSPNDQHVVYRTQNEIHLLDAETGQNDCVFIKTSKGIKSFKYLAGGHLIGMGTNRAIELYDAKTSTRRWRWRFRVKRGQGLEDIAFSPNDRVLAVAFGFRIELLDVASGHRAHTMGCSTSSPLRQIAFSPDGTFLASSLMDHTIRFWDISLSRLHSATGSDIYSPRPSTTSDCGNFVAFLPLFESSWLRSAKAELCIWETQNMAILLNSLPSNGGHNLFDLLDCESGASAIHITNVGYKHPCDPFKFSPDSKLIAVITIHDSIQIWDTRSRAMVHNLKIPETPHLRMAFSLDSKLMATTAASDQLYIFNLEAAGRLNSLQGDFERIFTMEFLLQDRLIVSKRHGFERPVQIELLDAHTGTILRDIELEFYLDSHYRLHSVSTDGNIVILTSQHRLEVWNLETATLKEVLSGPKGYTVFICFPARRTYV</sequence>
<feature type="repeat" description="WD" evidence="3">
    <location>
        <begin position="672"/>
        <end position="713"/>
    </location>
</feature>
<dbReference type="InterPro" id="IPR015943">
    <property type="entry name" value="WD40/YVTN_repeat-like_dom_sf"/>
</dbReference>
<dbReference type="SUPFAM" id="SSF50998">
    <property type="entry name" value="Quinoprotein alcohol dehydrogenase-like"/>
    <property type="match status" value="1"/>
</dbReference>
<feature type="domain" description="Nephrocystin 3-like N-terminal" evidence="4">
    <location>
        <begin position="86"/>
        <end position="247"/>
    </location>
</feature>
<dbReference type="SMART" id="SM00320">
    <property type="entry name" value="WD40"/>
    <property type="match status" value="6"/>
</dbReference>
<protein>
    <submittedName>
        <fullName evidence="5">Vegetative incompatibility HET-E-1-like protein</fullName>
    </submittedName>
</protein>
<dbReference type="PROSITE" id="PS50294">
    <property type="entry name" value="WD_REPEATS_REGION"/>
    <property type="match status" value="2"/>
</dbReference>
<evidence type="ECO:0000256" key="2">
    <source>
        <dbReference type="ARBA" id="ARBA00022737"/>
    </source>
</evidence>
<evidence type="ECO:0000256" key="3">
    <source>
        <dbReference type="PROSITE-ProRule" id="PRU00221"/>
    </source>
</evidence>
<evidence type="ECO:0000313" key="5">
    <source>
        <dbReference type="EMBL" id="KAK5994173.1"/>
    </source>
</evidence>
<dbReference type="Proteomes" id="UP001338125">
    <property type="component" value="Unassembled WGS sequence"/>
</dbReference>
<dbReference type="InterPro" id="IPR019775">
    <property type="entry name" value="WD40_repeat_CS"/>
</dbReference>
<organism evidence="5 6">
    <name type="scientific">Cladobotryum mycophilum</name>
    <dbReference type="NCBI Taxonomy" id="491253"/>
    <lineage>
        <taxon>Eukaryota</taxon>
        <taxon>Fungi</taxon>
        <taxon>Dikarya</taxon>
        <taxon>Ascomycota</taxon>
        <taxon>Pezizomycotina</taxon>
        <taxon>Sordariomycetes</taxon>
        <taxon>Hypocreomycetidae</taxon>
        <taxon>Hypocreales</taxon>
        <taxon>Hypocreaceae</taxon>
        <taxon>Cladobotryum</taxon>
    </lineage>
</organism>
<name>A0ABR0SPZ6_9HYPO</name>
<accession>A0ABR0SPZ6</accession>
<dbReference type="Pfam" id="PF00400">
    <property type="entry name" value="WD40"/>
    <property type="match status" value="3"/>
</dbReference>
<keyword evidence="1 3" id="KW-0853">WD repeat</keyword>
<evidence type="ECO:0000313" key="6">
    <source>
        <dbReference type="Proteomes" id="UP001338125"/>
    </source>
</evidence>
<dbReference type="InterPro" id="IPR027417">
    <property type="entry name" value="P-loop_NTPase"/>
</dbReference>
<dbReference type="InterPro" id="IPR056884">
    <property type="entry name" value="NPHP3-like_N"/>
</dbReference>
<dbReference type="SUPFAM" id="SSF52540">
    <property type="entry name" value="P-loop containing nucleoside triphosphate hydrolases"/>
    <property type="match status" value="1"/>
</dbReference>
<keyword evidence="2" id="KW-0677">Repeat</keyword>
<feature type="repeat" description="WD" evidence="3">
    <location>
        <begin position="930"/>
        <end position="967"/>
    </location>
</feature>
<evidence type="ECO:0000256" key="1">
    <source>
        <dbReference type="ARBA" id="ARBA00022574"/>
    </source>
</evidence>
<dbReference type="Gene3D" id="2.130.10.10">
    <property type="entry name" value="YVTN repeat-like/Quinoprotein amine dehydrogenase"/>
    <property type="match status" value="3"/>
</dbReference>
<dbReference type="Pfam" id="PF24883">
    <property type="entry name" value="NPHP3_N"/>
    <property type="match status" value="1"/>
</dbReference>
<gene>
    <name evidence="5" type="ORF">PT974_07615</name>
</gene>
<dbReference type="SUPFAM" id="SSF82171">
    <property type="entry name" value="DPP6 N-terminal domain-like"/>
    <property type="match status" value="1"/>
</dbReference>
<reference evidence="5 6" key="1">
    <citation type="submission" date="2024-01" db="EMBL/GenBank/DDBJ databases">
        <title>Complete genome of Cladobotryum mycophilum ATHUM6906.</title>
        <authorList>
            <person name="Christinaki A.C."/>
            <person name="Myridakis A.I."/>
            <person name="Kouvelis V.N."/>
        </authorList>
    </citation>
    <scope>NUCLEOTIDE SEQUENCE [LARGE SCALE GENOMIC DNA]</scope>
    <source>
        <strain evidence="5 6">ATHUM6906</strain>
    </source>
</reference>
<dbReference type="InterPro" id="IPR011047">
    <property type="entry name" value="Quinoprotein_ADH-like_sf"/>
</dbReference>
<keyword evidence="6" id="KW-1185">Reference proteome</keyword>
<dbReference type="Gene3D" id="3.40.50.300">
    <property type="entry name" value="P-loop containing nucleotide triphosphate hydrolases"/>
    <property type="match status" value="1"/>
</dbReference>
<feature type="repeat" description="WD" evidence="3">
    <location>
        <begin position="714"/>
        <end position="746"/>
    </location>
</feature>
<dbReference type="EMBL" id="JAVFKD010000012">
    <property type="protein sequence ID" value="KAK5994173.1"/>
    <property type="molecule type" value="Genomic_DNA"/>
</dbReference>
<dbReference type="PROSITE" id="PS50082">
    <property type="entry name" value="WD_REPEATS_2"/>
    <property type="match status" value="3"/>
</dbReference>
<dbReference type="PANTHER" id="PTHR10039">
    <property type="entry name" value="AMELOGENIN"/>
    <property type="match status" value="1"/>
</dbReference>
<dbReference type="PROSITE" id="PS00678">
    <property type="entry name" value="WD_REPEATS_1"/>
    <property type="match status" value="1"/>
</dbReference>
<evidence type="ECO:0000259" key="4">
    <source>
        <dbReference type="Pfam" id="PF24883"/>
    </source>
</evidence>
<dbReference type="PANTHER" id="PTHR10039:SF14">
    <property type="entry name" value="NACHT DOMAIN-CONTAINING PROTEIN"/>
    <property type="match status" value="1"/>
</dbReference>
<comment type="caution">
    <text evidence="5">The sequence shown here is derived from an EMBL/GenBank/DDBJ whole genome shotgun (WGS) entry which is preliminary data.</text>
</comment>
<dbReference type="InterPro" id="IPR001680">
    <property type="entry name" value="WD40_rpt"/>
</dbReference>